<comment type="similarity">
    <text evidence="1">Belongs to the TTC21 family.</text>
</comment>
<dbReference type="OrthoDB" id="10259630at2759"/>
<dbReference type="Pfam" id="PF25062">
    <property type="entry name" value="ARM_TT21_N"/>
    <property type="match status" value="1"/>
</dbReference>
<dbReference type="Pfam" id="PF25058">
    <property type="entry name" value="ARM_TT21"/>
    <property type="match status" value="1"/>
</dbReference>
<dbReference type="Pfam" id="PF25068">
    <property type="entry name" value="ARM_TT21_4th"/>
    <property type="match status" value="1"/>
</dbReference>
<evidence type="ECO:0000259" key="6">
    <source>
        <dbReference type="Pfam" id="PF25060"/>
    </source>
</evidence>
<accession>A0A0Q9WGH1</accession>
<proteinExistence type="inferred from homology"/>
<dbReference type="InterPro" id="IPR011990">
    <property type="entry name" value="TPR-like_helical_dom_sf"/>
</dbReference>
<sequence>MDANDYKSLVLYYGRTRFYNSMQKTALDGLTKFPLQSDFRLFNGIALALGNRMQECIRELNPLKNELELGLAAKMALIYAHKHCRVINMEAIQALENRIADENKTISTSSCYYTAVFLYLVGNFDVALDYIGRSMKNEVNSDAALVLKIWCELSMCMDLSTNRKLHSLLEGCISRSNGKNIDASLALVRYLQKRRQFEEALLLINKLSIRFPDTSIPLIEKMETHLAALDWDNSLETAIKVINIESVNVAALRNKGMLNIVRESNFKSGIATLQQLLISVEYSEPGNLILLVQICQLFSRICSRNSELLELTLRCIEKVNELNPDNVSLLAELGYQKLLLDNISDAELAFRSACNVDSSNFNALCGLTLCKLKSPTDFESRQQIQQQLAYLMKLTDFKPNAMVMYMSALFADPKEQKTSVNLLAEAAELHIQKLTYLPFGFEYICSMNPDFMLEICRELIRQTPAPIKESRYDLDLGQESVHITLKHSVNILETILHLCPGHQEALFLRATVEFLCGQHSKAISRLQRILNLFGDTFTEAHILLAQILVEKRQYFKALEYLDLSLSQEFTVRERPMYHLLKGIILKHQQKLSEAYQSFLLALQLFGEMSKGVQQIYKTRTYNNISSSHKMTIYIELIYVLREMGDVHGIYESERILQSAIEEFRSTSEMGRLIIAHSQLMLEKCNVSEAINLLSAIKPDESYYTQARTYLANIYLHHQKNRNAFSTCFKELVEVRPEPRSYLMLGEAYLSIQETDMAIEAYRKACSICPSNAFLARELGRSYVKSHQYANALQYYHSVIKNPGCSALKLDLAELFLQLKQFENGSNILAAGDCCSINEDSFTELQLKTKMLLLLARIHEKSGNIPESLKTLQDARDNQYRLHKLYSSGNSENLDEQSKMLSKQNTSPQ</sequence>
<name>A0A0Q9WGH1_DROVI</name>
<dbReference type="GO" id="GO:0005929">
    <property type="term" value="C:cilium"/>
    <property type="evidence" value="ECO:0007669"/>
    <property type="project" value="GOC"/>
</dbReference>
<evidence type="ECO:0000256" key="1">
    <source>
        <dbReference type="ARBA" id="ARBA00010935"/>
    </source>
</evidence>
<feature type="repeat" description="TPR" evidence="4">
    <location>
        <begin position="738"/>
        <end position="771"/>
    </location>
</feature>
<evidence type="ECO:0000256" key="4">
    <source>
        <dbReference type="PROSITE-ProRule" id="PRU00339"/>
    </source>
</evidence>
<dbReference type="Gene3D" id="1.25.40.10">
    <property type="entry name" value="Tetratricopeptide repeat domain"/>
    <property type="match status" value="3"/>
</dbReference>
<dbReference type="InterPro" id="IPR056833">
    <property type="entry name" value="ARM_TT21_N"/>
</dbReference>
<gene>
    <name evidence="9" type="primary">Dvir\GJ11164</name>
    <name evidence="9" type="ORF">Dvir_GJ11164</name>
</gene>
<dbReference type="SUPFAM" id="SSF48452">
    <property type="entry name" value="TPR-like"/>
    <property type="match status" value="4"/>
</dbReference>
<evidence type="ECO:0000313" key="9">
    <source>
        <dbReference type="EMBL" id="KRF80929.1"/>
    </source>
</evidence>
<dbReference type="Pfam" id="PF25060">
    <property type="entry name" value="ARM_TT21_2nd"/>
    <property type="match status" value="1"/>
</dbReference>
<dbReference type="Proteomes" id="UP000008792">
    <property type="component" value="Unassembled WGS sequence"/>
</dbReference>
<evidence type="ECO:0000256" key="3">
    <source>
        <dbReference type="ARBA" id="ARBA00022803"/>
    </source>
</evidence>
<dbReference type="PROSITE" id="PS50005">
    <property type="entry name" value="TPR"/>
    <property type="match status" value="1"/>
</dbReference>
<evidence type="ECO:0000313" key="10">
    <source>
        <dbReference type="Proteomes" id="UP000008792"/>
    </source>
</evidence>
<evidence type="ECO:0000259" key="8">
    <source>
        <dbReference type="Pfam" id="PF25068"/>
    </source>
</evidence>
<feature type="compositionally biased region" description="Polar residues" evidence="5">
    <location>
        <begin position="898"/>
        <end position="908"/>
    </location>
</feature>
<keyword evidence="10" id="KW-1185">Reference proteome</keyword>
<feature type="domain" description="Tetratricopeptide repeat protein 21A/21B fourth ARM" evidence="8">
    <location>
        <begin position="774"/>
        <end position="902"/>
    </location>
</feature>
<dbReference type="SMART" id="SM00028">
    <property type="entry name" value="TPR"/>
    <property type="match status" value="7"/>
</dbReference>
<dbReference type="GO" id="GO:0035721">
    <property type="term" value="P:intraciliary retrograde transport"/>
    <property type="evidence" value="ECO:0007669"/>
    <property type="project" value="TreeGrafter"/>
</dbReference>
<evidence type="ECO:0000256" key="2">
    <source>
        <dbReference type="ARBA" id="ARBA00022737"/>
    </source>
</evidence>
<dbReference type="Pfam" id="PF13181">
    <property type="entry name" value="TPR_8"/>
    <property type="match status" value="1"/>
</dbReference>
<dbReference type="EMBL" id="CH940657">
    <property type="protein sequence ID" value="KRF80929.1"/>
    <property type="molecule type" value="Genomic_DNA"/>
</dbReference>
<dbReference type="GO" id="GO:0061512">
    <property type="term" value="P:protein localization to cilium"/>
    <property type="evidence" value="ECO:0007669"/>
    <property type="project" value="TreeGrafter"/>
</dbReference>
<protein>
    <submittedName>
        <fullName evidence="9">Uncharacterized protein, isoform B</fullName>
    </submittedName>
</protein>
<dbReference type="AlphaFoldDB" id="A0A0Q9WGH1"/>
<reference evidence="9 10" key="1">
    <citation type="journal article" date="2007" name="Nature">
        <title>Evolution of genes and genomes on the Drosophila phylogeny.</title>
        <authorList>
            <consortium name="Drosophila 12 Genomes Consortium"/>
            <person name="Clark A.G."/>
            <person name="Eisen M.B."/>
            <person name="Smith D.R."/>
            <person name="Bergman C.M."/>
            <person name="Oliver B."/>
            <person name="Markow T.A."/>
            <person name="Kaufman T.C."/>
            <person name="Kellis M."/>
            <person name="Gelbart W."/>
            <person name="Iyer V.N."/>
            <person name="Pollard D.A."/>
            <person name="Sackton T.B."/>
            <person name="Larracuente A.M."/>
            <person name="Singh N.D."/>
            <person name="Abad J.P."/>
            <person name="Abt D.N."/>
            <person name="Adryan B."/>
            <person name="Aguade M."/>
            <person name="Akashi H."/>
            <person name="Anderson W.W."/>
            <person name="Aquadro C.F."/>
            <person name="Ardell D.H."/>
            <person name="Arguello R."/>
            <person name="Artieri C.G."/>
            <person name="Barbash D.A."/>
            <person name="Barker D."/>
            <person name="Barsanti P."/>
            <person name="Batterham P."/>
            <person name="Batzoglou S."/>
            <person name="Begun D."/>
            <person name="Bhutkar A."/>
            <person name="Blanco E."/>
            <person name="Bosak S.A."/>
            <person name="Bradley R.K."/>
            <person name="Brand A.D."/>
            <person name="Brent M.R."/>
            <person name="Brooks A.N."/>
            <person name="Brown R.H."/>
            <person name="Butlin R.K."/>
            <person name="Caggese C."/>
            <person name="Calvi B.R."/>
            <person name="Bernardo de Carvalho A."/>
            <person name="Caspi A."/>
            <person name="Castrezana S."/>
            <person name="Celniker S.E."/>
            <person name="Chang J.L."/>
            <person name="Chapple C."/>
            <person name="Chatterji S."/>
            <person name="Chinwalla A."/>
            <person name="Civetta A."/>
            <person name="Clifton S.W."/>
            <person name="Comeron J.M."/>
            <person name="Costello J.C."/>
            <person name="Coyne J.A."/>
            <person name="Daub J."/>
            <person name="David R.G."/>
            <person name="Delcher A.L."/>
            <person name="Delehaunty K."/>
            <person name="Do C.B."/>
            <person name="Ebling H."/>
            <person name="Edwards K."/>
            <person name="Eickbush T."/>
            <person name="Evans J.D."/>
            <person name="Filipski A."/>
            <person name="Findeiss S."/>
            <person name="Freyhult E."/>
            <person name="Fulton L."/>
            <person name="Fulton R."/>
            <person name="Garcia A.C."/>
            <person name="Gardiner A."/>
            <person name="Garfield D.A."/>
            <person name="Garvin B.E."/>
            <person name="Gibson G."/>
            <person name="Gilbert D."/>
            <person name="Gnerre S."/>
            <person name="Godfrey J."/>
            <person name="Good R."/>
            <person name="Gotea V."/>
            <person name="Gravely B."/>
            <person name="Greenberg A.J."/>
            <person name="Griffiths-Jones S."/>
            <person name="Gross S."/>
            <person name="Guigo R."/>
            <person name="Gustafson E.A."/>
            <person name="Haerty W."/>
            <person name="Hahn M.W."/>
            <person name="Halligan D.L."/>
            <person name="Halpern A.L."/>
            <person name="Halter G.M."/>
            <person name="Han M.V."/>
            <person name="Heger A."/>
            <person name="Hillier L."/>
            <person name="Hinrichs A.S."/>
            <person name="Holmes I."/>
            <person name="Hoskins R.A."/>
            <person name="Hubisz M.J."/>
            <person name="Hultmark D."/>
            <person name="Huntley M.A."/>
            <person name="Jaffe D.B."/>
            <person name="Jagadeeshan S."/>
            <person name="Jeck W.R."/>
            <person name="Johnson J."/>
            <person name="Jones C.D."/>
            <person name="Jordan W.C."/>
            <person name="Karpen G.H."/>
            <person name="Kataoka E."/>
            <person name="Keightley P.D."/>
            <person name="Kheradpour P."/>
            <person name="Kirkness E.F."/>
            <person name="Koerich L.B."/>
            <person name="Kristiansen K."/>
            <person name="Kudrna D."/>
            <person name="Kulathinal R.J."/>
            <person name="Kumar S."/>
            <person name="Kwok R."/>
            <person name="Lander E."/>
            <person name="Langley C.H."/>
            <person name="Lapoint R."/>
            <person name="Lazzaro B.P."/>
            <person name="Lee S.J."/>
            <person name="Levesque L."/>
            <person name="Li R."/>
            <person name="Lin C.F."/>
            <person name="Lin M.F."/>
            <person name="Lindblad-Toh K."/>
            <person name="Llopart A."/>
            <person name="Long M."/>
            <person name="Low L."/>
            <person name="Lozovsky E."/>
            <person name="Lu J."/>
            <person name="Luo M."/>
            <person name="Machado C.A."/>
            <person name="Makalowski W."/>
            <person name="Marzo M."/>
            <person name="Matsuda M."/>
            <person name="Matzkin L."/>
            <person name="McAllister B."/>
            <person name="McBride C.S."/>
            <person name="McKernan B."/>
            <person name="McKernan K."/>
            <person name="Mendez-Lago M."/>
            <person name="Minx P."/>
            <person name="Mollenhauer M.U."/>
            <person name="Montooth K."/>
            <person name="Mount S.M."/>
            <person name="Mu X."/>
            <person name="Myers E."/>
            <person name="Negre B."/>
            <person name="Newfeld S."/>
            <person name="Nielsen R."/>
            <person name="Noor M.A."/>
            <person name="O'Grady P."/>
            <person name="Pachter L."/>
            <person name="Papaceit M."/>
            <person name="Parisi M.J."/>
            <person name="Parisi M."/>
            <person name="Parts L."/>
            <person name="Pedersen J.S."/>
            <person name="Pesole G."/>
            <person name="Phillippy A.M."/>
            <person name="Ponting C.P."/>
            <person name="Pop M."/>
            <person name="Porcelli D."/>
            <person name="Powell J.R."/>
            <person name="Prohaska S."/>
            <person name="Pruitt K."/>
            <person name="Puig M."/>
            <person name="Quesneville H."/>
            <person name="Ram K.R."/>
            <person name="Rand D."/>
            <person name="Rasmussen M.D."/>
            <person name="Reed L.K."/>
            <person name="Reenan R."/>
            <person name="Reily A."/>
            <person name="Remington K.A."/>
            <person name="Rieger T.T."/>
            <person name="Ritchie M.G."/>
            <person name="Robin C."/>
            <person name="Rogers Y.H."/>
            <person name="Rohde C."/>
            <person name="Rozas J."/>
            <person name="Rubenfield M.J."/>
            <person name="Ruiz A."/>
            <person name="Russo S."/>
            <person name="Salzberg S.L."/>
            <person name="Sanchez-Gracia A."/>
            <person name="Saranga D.J."/>
            <person name="Sato H."/>
            <person name="Schaeffer S.W."/>
            <person name="Schatz M.C."/>
            <person name="Schlenke T."/>
            <person name="Schwartz R."/>
            <person name="Segarra C."/>
            <person name="Singh R.S."/>
            <person name="Sirot L."/>
            <person name="Sirota M."/>
            <person name="Sisneros N.B."/>
            <person name="Smith C.D."/>
            <person name="Smith T.F."/>
            <person name="Spieth J."/>
            <person name="Stage D.E."/>
            <person name="Stark A."/>
            <person name="Stephan W."/>
            <person name="Strausberg R.L."/>
            <person name="Strempel S."/>
            <person name="Sturgill D."/>
            <person name="Sutton G."/>
            <person name="Sutton G.G."/>
            <person name="Tao W."/>
            <person name="Teichmann S."/>
            <person name="Tobari Y.N."/>
            <person name="Tomimura Y."/>
            <person name="Tsolas J.M."/>
            <person name="Valente V.L."/>
            <person name="Venter E."/>
            <person name="Venter J.C."/>
            <person name="Vicario S."/>
            <person name="Vieira F.G."/>
            <person name="Vilella A.J."/>
            <person name="Villasante A."/>
            <person name="Walenz B."/>
            <person name="Wang J."/>
            <person name="Wasserman M."/>
            <person name="Watts T."/>
            <person name="Wilson D."/>
            <person name="Wilson R.K."/>
            <person name="Wing R.A."/>
            <person name="Wolfner M.F."/>
            <person name="Wong A."/>
            <person name="Wong G.K."/>
            <person name="Wu C.I."/>
            <person name="Wu G."/>
            <person name="Yamamoto D."/>
            <person name="Yang H.P."/>
            <person name="Yang S.P."/>
            <person name="Yorke J.A."/>
            <person name="Yoshida K."/>
            <person name="Zdobnov E."/>
            <person name="Zhang P."/>
            <person name="Zhang Y."/>
            <person name="Zimin A.V."/>
            <person name="Baldwin J."/>
            <person name="Abdouelleil A."/>
            <person name="Abdulkadir J."/>
            <person name="Abebe A."/>
            <person name="Abera B."/>
            <person name="Abreu J."/>
            <person name="Acer S.C."/>
            <person name="Aftuck L."/>
            <person name="Alexander A."/>
            <person name="An P."/>
            <person name="Anderson E."/>
            <person name="Anderson S."/>
            <person name="Arachi H."/>
            <person name="Azer M."/>
            <person name="Bachantsang P."/>
            <person name="Barry A."/>
            <person name="Bayul T."/>
            <person name="Berlin A."/>
            <person name="Bessette D."/>
            <person name="Bloom T."/>
            <person name="Blye J."/>
            <person name="Boguslavskiy L."/>
            <person name="Bonnet C."/>
            <person name="Boukhgalter B."/>
            <person name="Bourzgui I."/>
            <person name="Brown A."/>
            <person name="Cahill P."/>
            <person name="Channer S."/>
            <person name="Cheshatsang Y."/>
            <person name="Chuda L."/>
            <person name="Citroen M."/>
            <person name="Collymore A."/>
            <person name="Cooke P."/>
            <person name="Costello M."/>
            <person name="D'Aco K."/>
            <person name="Daza R."/>
            <person name="De Haan G."/>
            <person name="DeGray S."/>
            <person name="DeMaso C."/>
            <person name="Dhargay N."/>
            <person name="Dooley K."/>
            <person name="Dooley E."/>
            <person name="Doricent M."/>
            <person name="Dorje P."/>
            <person name="Dorjee K."/>
            <person name="Dupes A."/>
            <person name="Elong R."/>
            <person name="Falk J."/>
            <person name="Farina A."/>
            <person name="Faro S."/>
            <person name="Ferguson D."/>
            <person name="Fisher S."/>
            <person name="Foley C.D."/>
            <person name="Franke A."/>
            <person name="Friedrich D."/>
            <person name="Gadbois L."/>
            <person name="Gearin G."/>
            <person name="Gearin C.R."/>
            <person name="Giannoukos G."/>
            <person name="Goode T."/>
            <person name="Graham J."/>
            <person name="Grandbois E."/>
            <person name="Grewal S."/>
            <person name="Gyaltsen K."/>
            <person name="Hafez N."/>
            <person name="Hagos B."/>
            <person name="Hall J."/>
            <person name="Henson C."/>
            <person name="Hollinger A."/>
            <person name="Honan T."/>
            <person name="Huard M.D."/>
            <person name="Hughes L."/>
            <person name="Hurhula B."/>
            <person name="Husby M.E."/>
            <person name="Kamat A."/>
            <person name="Kanga B."/>
            <person name="Kashin S."/>
            <person name="Khazanovich D."/>
            <person name="Kisner P."/>
            <person name="Lance K."/>
            <person name="Lara M."/>
            <person name="Lee W."/>
            <person name="Lennon N."/>
            <person name="Letendre F."/>
            <person name="LeVine R."/>
            <person name="Lipovsky A."/>
            <person name="Liu X."/>
            <person name="Liu J."/>
            <person name="Liu S."/>
            <person name="Lokyitsang T."/>
            <person name="Lokyitsang Y."/>
            <person name="Lubonja R."/>
            <person name="Lui A."/>
            <person name="MacDonald P."/>
            <person name="Magnisalis V."/>
            <person name="Maru K."/>
            <person name="Matthews C."/>
            <person name="McCusker W."/>
            <person name="McDonough S."/>
            <person name="Mehta T."/>
            <person name="Meldrim J."/>
            <person name="Meneus L."/>
            <person name="Mihai O."/>
            <person name="Mihalev A."/>
            <person name="Mihova T."/>
            <person name="Mittelman R."/>
            <person name="Mlenga V."/>
            <person name="Montmayeur A."/>
            <person name="Mulrain L."/>
            <person name="Navidi A."/>
            <person name="Naylor J."/>
            <person name="Negash T."/>
            <person name="Nguyen T."/>
            <person name="Nguyen N."/>
            <person name="Nicol R."/>
            <person name="Norbu C."/>
            <person name="Norbu N."/>
            <person name="Novod N."/>
            <person name="O'Neill B."/>
            <person name="Osman S."/>
            <person name="Markiewicz E."/>
            <person name="Oyono O.L."/>
            <person name="Patti C."/>
            <person name="Phunkhang P."/>
            <person name="Pierre F."/>
            <person name="Priest M."/>
            <person name="Raghuraman S."/>
            <person name="Rege F."/>
            <person name="Reyes R."/>
            <person name="Rise C."/>
            <person name="Rogov P."/>
            <person name="Ross K."/>
            <person name="Ryan E."/>
            <person name="Settipalli S."/>
            <person name="Shea T."/>
            <person name="Sherpa N."/>
            <person name="Shi L."/>
            <person name="Shih D."/>
            <person name="Sparrow T."/>
            <person name="Spaulding J."/>
            <person name="Stalker J."/>
            <person name="Stange-Thomann N."/>
            <person name="Stavropoulos S."/>
            <person name="Stone C."/>
            <person name="Strader C."/>
            <person name="Tesfaye S."/>
            <person name="Thomson T."/>
            <person name="Thoulutsang Y."/>
            <person name="Thoulutsang D."/>
            <person name="Topham K."/>
            <person name="Topping I."/>
            <person name="Tsamla T."/>
            <person name="Vassiliev H."/>
            <person name="Vo A."/>
            <person name="Wangchuk T."/>
            <person name="Wangdi T."/>
            <person name="Weiand M."/>
            <person name="Wilkinson J."/>
            <person name="Wilson A."/>
            <person name="Yadav S."/>
            <person name="Young G."/>
            <person name="Yu Q."/>
            <person name="Zembek L."/>
            <person name="Zhong D."/>
            <person name="Zimmer A."/>
            <person name="Zwirko Z."/>
            <person name="Jaffe D.B."/>
            <person name="Alvarez P."/>
            <person name="Brockman W."/>
            <person name="Butler J."/>
            <person name="Chin C."/>
            <person name="Gnerre S."/>
            <person name="Grabherr M."/>
            <person name="Kleber M."/>
            <person name="Mauceli E."/>
            <person name="MacCallum I."/>
        </authorList>
    </citation>
    <scope>NUCLEOTIDE SEQUENCE [LARGE SCALE GENOMIC DNA]</scope>
    <source>
        <strain evidence="10">Tucson 15010-1051.87</strain>
    </source>
</reference>
<feature type="region of interest" description="Disordered" evidence="5">
    <location>
        <begin position="889"/>
        <end position="908"/>
    </location>
</feature>
<dbReference type="InterPro" id="IPR056832">
    <property type="entry name" value="ARM_TT21_2nd"/>
</dbReference>
<keyword evidence="2" id="KW-0677">Repeat</keyword>
<dbReference type="PANTHER" id="PTHR14699">
    <property type="entry name" value="STI2 PROTEIN-RELATED"/>
    <property type="match status" value="1"/>
</dbReference>
<evidence type="ECO:0000256" key="5">
    <source>
        <dbReference type="SAM" id="MobiDB-lite"/>
    </source>
</evidence>
<keyword evidence="3 4" id="KW-0802">TPR repeat</keyword>
<dbReference type="InterPro" id="IPR019734">
    <property type="entry name" value="TPR_rpt"/>
</dbReference>
<feature type="domain" description="Tetratricopeptide repeat protein 21A/21B N-terminal ARM repeat" evidence="7">
    <location>
        <begin position="10"/>
        <end position="234"/>
    </location>
</feature>
<dbReference type="PANTHER" id="PTHR14699:SF0">
    <property type="entry name" value="TETRATRICOPEPTIDE REPEAT PROTEIN 21 HOMOLOG"/>
    <property type="match status" value="1"/>
</dbReference>
<organism evidence="9 10">
    <name type="scientific">Drosophila virilis</name>
    <name type="common">Fruit fly</name>
    <dbReference type="NCBI Taxonomy" id="7244"/>
    <lineage>
        <taxon>Eukaryota</taxon>
        <taxon>Metazoa</taxon>
        <taxon>Ecdysozoa</taxon>
        <taxon>Arthropoda</taxon>
        <taxon>Hexapoda</taxon>
        <taxon>Insecta</taxon>
        <taxon>Pterygota</taxon>
        <taxon>Neoptera</taxon>
        <taxon>Endopterygota</taxon>
        <taxon>Diptera</taxon>
        <taxon>Brachycera</taxon>
        <taxon>Muscomorpha</taxon>
        <taxon>Ephydroidea</taxon>
        <taxon>Drosophilidae</taxon>
        <taxon>Drosophila</taxon>
    </lineage>
</organism>
<evidence type="ECO:0000259" key="7">
    <source>
        <dbReference type="Pfam" id="PF25062"/>
    </source>
</evidence>
<feature type="domain" description="Tetratricopeptide repeat protein 21A/21B second ARM" evidence="6">
    <location>
        <begin position="272"/>
        <end position="551"/>
    </location>
</feature>
<dbReference type="GO" id="GO:0030991">
    <property type="term" value="C:intraciliary transport particle A"/>
    <property type="evidence" value="ECO:0007669"/>
    <property type="project" value="TreeGrafter"/>
</dbReference>
<dbReference type="InterPro" id="IPR056836">
    <property type="entry name" value="ARM_TT21_4th"/>
</dbReference>
<dbReference type="InterPro" id="IPR040364">
    <property type="entry name" value="TTC21A/TTC21B"/>
</dbReference>